<keyword evidence="3" id="KW-1185">Reference proteome</keyword>
<dbReference type="EMBL" id="KZ293480">
    <property type="protein sequence ID" value="PBK60939.1"/>
    <property type="molecule type" value="Genomic_DNA"/>
</dbReference>
<accession>A0A2H3AQ54</accession>
<feature type="compositionally biased region" description="Acidic residues" evidence="1">
    <location>
        <begin position="166"/>
        <end position="184"/>
    </location>
</feature>
<protein>
    <submittedName>
        <fullName evidence="2">Uncharacterized protein</fullName>
    </submittedName>
</protein>
<evidence type="ECO:0000256" key="1">
    <source>
        <dbReference type="SAM" id="MobiDB-lite"/>
    </source>
</evidence>
<feature type="region of interest" description="Disordered" evidence="1">
    <location>
        <begin position="164"/>
        <end position="196"/>
    </location>
</feature>
<organism evidence="2 3">
    <name type="scientific">Armillaria solidipes</name>
    <dbReference type="NCBI Taxonomy" id="1076256"/>
    <lineage>
        <taxon>Eukaryota</taxon>
        <taxon>Fungi</taxon>
        <taxon>Dikarya</taxon>
        <taxon>Basidiomycota</taxon>
        <taxon>Agaricomycotina</taxon>
        <taxon>Agaricomycetes</taxon>
        <taxon>Agaricomycetidae</taxon>
        <taxon>Agaricales</taxon>
        <taxon>Marasmiineae</taxon>
        <taxon>Physalacriaceae</taxon>
        <taxon>Armillaria</taxon>
    </lineage>
</organism>
<dbReference type="STRING" id="1076256.A0A2H3AQ54"/>
<reference evidence="3" key="1">
    <citation type="journal article" date="2017" name="Nat. Ecol. Evol.">
        <title>Genome expansion and lineage-specific genetic innovations in the forest pathogenic fungi Armillaria.</title>
        <authorList>
            <person name="Sipos G."/>
            <person name="Prasanna A.N."/>
            <person name="Walter M.C."/>
            <person name="O'Connor E."/>
            <person name="Balint B."/>
            <person name="Krizsan K."/>
            <person name="Kiss B."/>
            <person name="Hess J."/>
            <person name="Varga T."/>
            <person name="Slot J."/>
            <person name="Riley R."/>
            <person name="Boka B."/>
            <person name="Rigling D."/>
            <person name="Barry K."/>
            <person name="Lee J."/>
            <person name="Mihaltcheva S."/>
            <person name="LaButti K."/>
            <person name="Lipzen A."/>
            <person name="Waldron R."/>
            <person name="Moloney N.M."/>
            <person name="Sperisen C."/>
            <person name="Kredics L."/>
            <person name="Vagvoelgyi C."/>
            <person name="Patrignani A."/>
            <person name="Fitzpatrick D."/>
            <person name="Nagy I."/>
            <person name="Doyle S."/>
            <person name="Anderson J.B."/>
            <person name="Grigoriev I.V."/>
            <person name="Gueldener U."/>
            <person name="Muensterkoetter M."/>
            <person name="Nagy L.G."/>
        </authorList>
    </citation>
    <scope>NUCLEOTIDE SEQUENCE [LARGE SCALE GENOMIC DNA]</scope>
    <source>
        <strain evidence="3">28-4</strain>
    </source>
</reference>
<sequence length="196" mass="21993">MAVAHELFQKLPPEEREEWKAKAKDTADHNQAEYRNLLKAPPSKDPVQCQLCINNFPAFAVPLLKGISECTGLHVFMFLGGPMLKQKGELGTMSLSWGKNNEPKPVGWPEWNETRFKEKVQDFYMEYLCTVYTEADKDLARLPDAAGGSMDGLIMMNNALKGMNEDLAEVSDSSSDEESSDDDDRPSPEHPAKKQK</sequence>
<evidence type="ECO:0000313" key="3">
    <source>
        <dbReference type="Proteomes" id="UP000218334"/>
    </source>
</evidence>
<dbReference type="Proteomes" id="UP000218334">
    <property type="component" value="Unassembled WGS sequence"/>
</dbReference>
<gene>
    <name evidence="2" type="ORF">ARMSODRAFT_1026029</name>
</gene>
<dbReference type="AlphaFoldDB" id="A0A2H3AQ54"/>
<name>A0A2H3AQ54_9AGAR</name>
<evidence type="ECO:0000313" key="2">
    <source>
        <dbReference type="EMBL" id="PBK60939.1"/>
    </source>
</evidence>
<proteinExistence type="predicted"/>
<feature type="compositionally biased region" description="Basic and acidic residues" evidence="1">
    <location>
        <begin position="185"/>
        <end position="196"/>
    </location>
</feature>